<dbReference type="PANTHER" id="PTHR43537">
    <property type="entry name" value="TRANSCRIPTIONAL REGULATOR, GNTR FAMILY"/>
    <property type="match status" value="1"/>
</dbReference>
<dbReference type="Gene3D" id="1.10.10.10">
    <property type="entry name" value="Winged helix-like DNA-binding domain superfamily/Winged helix DNA-binding domain"/>
    <property type="match status" value="1"/>
</dbReference>
<dbReference type="CDD" id="cd07377">
    <property type="entry name" value="WHTH_GntR"/>
    <property type="match status" value="1"/>
</dbReference>
<dbReference type="GO" id="GO:0043565">
    <property type="term" value="F:sequence-specific DNA binding"/>
    <property type="evidence" value="ECO:0007669"/>
    <property type="project" value="InterPro"/>
</dbReference>
<evidence type="ECO:0000256" key="1">
    <source>
        <dbReference type="ARBA" id="ARBA00023015"/>
    </source>
</evidence>
<keyword evidence="7" id="KW-1185">Reference proteome</keyword>
<keyword evidence="1" id="KW-0805">Transcription regulation</keyword>
<keyword evidence="2" id="KW-0238">DNA-binding</keyword>
<dbReference type="InterPro" id="IPR036388">
    <property type="entry name" value="WH-like_DNA-bd_sf"/>
</dbReference>
<protein>
    <submittedName>
        <fullName evidence="6">Transcriptional regulator, GntR family</fullName>
    </submittedName>
</protein>
<dbReference type="SMART" id="SM00345">
    <property type="entry name" value="HTH_GNTR"/>
    <property type="match status" value="1"/>
</dbReference>
<dbReference type="Pfam" id="PF07729">
    <property type="entry name" value="FCD"/>
    <property type="match status" value="1"/>
</dbReference>
<proteinExistence type="predicted"/>
<reference evidence="6 7" key="1">
    <citation type="submission" date="2007-05" db="EMBL/GenBank/DDBJ databases">
        <title>Complete sequence of chromosome of Acidiphilium cryptum JF-5.</title>
        <authorList>
            <consortium name="US DOE Joint Genome Institute"/>
            <person name="Copeland A."/>
            <person name="Lucas S."/>
            <person name="Lapidus A."/>
            <person name="Barry K."/>
            <person name="Detter J.C."/>
            <person name="Glavina del Rio T."/>
            <person name="Hammon N."/>
            <person name="Israni S."/>
            <person name="Dalin E."/>
            <person name="Tice H."/>
            <person name="Pitluck S."/>
            <person name="Sims D."/>
            <person name="Brettin T."/>
            <person name="Bruce D."/>
            <person name="Han C."/>
            <person name="Schmutz J."/>
            <person name="Larimer F."/>
            <person name="Land M."/>
            <person name="Hauser L."/>
            <person name="Kyrpides N."/>
            <person name="Kim E."/>
            <person name="Magnuson T."/>
            <person name="Richardson P."/>
        </authorList>
    </citation>
    <scope>NUCLEOTIDE SEQUENCE [LARGE SCALE GENOMIC DNA]</scope>
    <source>
        <strain evidence="6 7">JF-5</strain>
    </source>
</reference>
<dbReference type="InterPro" id="IPR008920">
    <property type="entry name" value="TF_FadR/GntR_C"/>
</dbReference>
<dbReference type="InterPro" id="IPR000485">
    <property type="entry name" value="AsnC-type_HTH_dom"/>
</dbReference>
<dbReference type="InterPro" id="IPR011711">
    <property type="entry name" value="GntR_C"/>
</dbReference>
<evidence type="ECO:0000259" key="5">
    <source>
        <dbReference type="PROSITE" id="PS50949"/>
    </source>
</evidence>
<dbReference type="eggNOG" id="COG1802">
    <property type="taxonomic scope" value="Bacteria"/>
</dbReference>
<evidence type="ECO:0000313" key="6">
    <source>
        <dbReference type="EMBL" id="ABQ31437.1"/>
    </source>
</evidence>
<dbReference type="KEGG" id="acr:Acry_2242"/>
<dbReference type="SMART" id="SM00895">
    <property type="entry name" value="FCD"/>
    <property type="match status" value="1"/>
</dbReference>
<dbReference type="InterPro" id="IPR036390">
    <property type="entry name" value="WH_DNA-bd_sf"/>
</dbReference>
<gene>
    <name evidence="6" type="ordered locus">Acry_2242</name>
</gene>
<dbReference type="Proteomes" id="UP000000245">
    <property type="component" value="Chromosome"/>
</dbReference>
<evidence type="ECO:0000313" key="7">
    <source>
        <dbReference type="Proteomes" id="UP000000245"/>
    </source>
</evidence>
<dbReference type="Gene3D" id="1.20.120.530">
    <property type="entry name" value="GntR ligand-binding domain-like"/>
    <property type="match status" value="1"/>
</dbReference>
<dbReference type="InterPro" id="IPR000524">
    <property type="entry name" value="Tscrpt_reg_HTH_GntR"/>
</dbReference>
<dbReference type="AlphaFoldDB" id="A5G0Q5"/>
<accession>A5G0Q5</accession>
<feature type="region of interest" description="Disordered" evidence="4">
    <location>
        <begin position="1"/>
        <end position="23"/>
    </location>
</feature>
<dbReference type="SUPFAM" id="SSF46785">
    <property type="entry name" value="Winged helix' DNA-binding domain"/>
    <property type="match status" value="1"/>
</dbReference>
<dbReference type="RefSeq" id="WP_007424745.1">
    <property type="nucleotide sequence ID" value="NC_009484.1"/>
</dbReference>
<dbReference type="PROSITE" id="PS50949">
    <property type="entry name" value="HTH_GNTR"/>
    <property type="match status" value="1"/>
</dbReference>
<feature type="compositionally biased region" description="Basic and acidic residues" evidence="4">
    <location>
        <begin position="1"/>
        <end position="10"/>
    </location>
</feature>
<keyword evidence="3" id="KW-0804">Transcription</keyword>
<sequence>MTPAGEHELGGTEPAGAKAAGRPSSLDAYESLLSAIEGGEFAPGARLREVELARRFGISRTPVREALKRLEHQGLVVHEPHHGAIVATLDDTQLAELYEMREVLEGTAARLAALHATEAEISLLAALVERDAALVDRPEELAANNRIFHRQIRNAARNRYLNGMLESMRLSLALLGGTTLAVQGRGADSVAEHRAVVERIAARDSAGAEREARAHIRAAYRARILRAPG</sequence>
<feature type="domain" description="HTH gntR-type" evidence="5">
    <location>
        <begin position="22"/>
        <end position="89"/>
    </location>
</feature>
<dbReference type="PRINTS" id="PR00035">
    <property type="entry name" value="HTHGNTR"/>
</dbReference>
<name>A5G0Q5_ACICJ</name>
<dbReference type="PRINTS" id="PR00033">
    <property type="entry name" value="HTHASNC"/>
</dbReference>
<evidence type="ECO:0000256" key="4">
    <source>
        <dbReference type="SAM" id="MobiDB-lite"/>
    </source>
</evidence>
<evidence type="ECO:0000256" key="3">
    <source>
        <dbReference type="ARBA" id="ARBA00023163"/>
    </source>
</evidence>
<dbReference type="STRING" id="349163.Acry_2242"/>
<organism evidence="6 7">
    <name type="scientific">Acidiphilium cryptum (strain JF-5)</name>
    <dbReference type="NCBI Taxonomy" id="349163"/>
    <lineage>
        <taxon>Bacteria</taxon>
        <taxon>Pseudomonadati</taxon>
        <taxon>Pseudomonadota</taxon>
        <taxon>Alphaproteobacteria</taxon>
        <taxon>Acetobacterales</taxon>
        <taxon>Acidocellaceae</taxon>
        <taxon>Acidiphilium</taxon>
    </lineage>
</organism>
<dbReference type="GO" id="GO:0003700">
    <property type="term" value="F:DNA-binding transcription factor activity"/>
    <property type="evidence" value="ECO:0007669"/>
    <property type="project" value="InterPro"/>
</dbReference>
<evidence type="ECO:0000256" key="2">
    <source>
        <dbReference type="ARBA" id="ARBA00023125"/>
    </source>
</evidence>
<dbReference type="PANTHER" id="PTHR43537:SF49">
    <property type="entry name" value="TRANSCRIPTIONAL REGULATORY PROTEIN"/>
    <property type="match status" value="1"/>
</dbReference>
<dbReference type="SUPFAM" id="SSF48008">
    <property type="entry name" value="GntR ligand-binding domain-like"/>
    <property type="match status" value="1"/>
</dbReference>
<dbReference type="HOGENOM" id="CLU_017584_5_3_5"/>
<dbReference type="EMBL" id="CP000697">
    <property type="protein sequence ID" value="ABQ31437.1"/>
    <property type="molecule type" value="Genomic_DNA"/>
</dbReference>
<dbReference type="Pfam" id="PF00392">
    <property type="entry name" value="GntR"/>
    <property type="match status" value="1"/>
</dbReference>